<evidence type="ECO:0000313" key="1">
    <source>
        <dbReference type="EMBL" id="PCK17652.1"/>
    </source>
</evidence>
<dbReference type="AlphaFoldDB" id="A0A2A5IKN4"/>
<accession>A0A2A5IKN4</accession>
<evidence type="ECO:0000313" key="2">
    <source>
        <dbReference type="Proteomes" id="UP000228754"/>
    </source>
</evidence>
<reference evidence="1 2" key="1">
    <citation type="submission" date="2017-06" db="EMBL/GenBank/DDBJ databases">
        <title>Draft Genome Sequence of Bacillus sp Strain 36R Isolated from saline sediment at Atanasia, Sonora, Mexico.</title>
        <authorList>
            <person name="Sanchez Diaz R."/>
            <person name="Quiroz Macias M.E."/>
            <person name="Ibarra Gamez J.C."/>
            <person name="Enciso Ibarra J."/>
            <person name="Gomez Gil B."/>
            <person name="Galaviz Silva L."/>
        </authorList>
    </citation>
    <scope>NUCLEOTIDE SEQUENCE [LARGE SCALE GENOMIC DNA]</scope>
    <source>
        <strain evidence="1 2">36R_ATNSAL</strain>
    </source>
</reference>
<protein>
    <submittedName>
        <fullName evidence="1">Uncharacterized protein</fullName>
    </submittedName>
</protein>
<proteinExistence type="predicted"/>
<sequence>MGSCNTQDIIELLEYRIVNGIASQEENTFYEDFKWFGKMDESSTLFKRLALHIERQNNK</sequence>
<name>A0A2A5IKN4_BACPU</name>
<comment type="caution">
    <text evidence="1">The sequence shown here is derived from an EMBL/GenBank/DDBJ whole genome shotgun (WGS) entry which is preliminary data.</text>
</comment>
<gene>
    <name evidence="1" type="ORF">CEY02_19645</name>
</gene>
<organism evidence="1 2">
    <name type="scientific">Bacillus pumilus</name>
    <name type="common">Bacillus mesentericus</name>
    <dbReference type="NCBI Taxonomy" id="1408"/>
    <lineage>
        <taxon>Bacteria</taxon>
        <taxon>Bacillati</taxon>
        <taxon>Bacillota</taxon>
        <taxon>Bacilli</taxon>
        <taxon>Bacillales</taxon>
        <taxon>Bacillaceae</taxon>
        <taxon>Bacillus</taxon>
    </lineage>
</organism>
<dbReference type="EMBL" id="NKHG01000135">
    <property type="protein sequence ID" value="PCK17652.1"/>
    <property type="molecule type" value="Genomic_DNA"/>
</dbReference>
<dbReference type="Proteomes" id="UP000228754">
    <property type="component" value="Unassembled WGS sequence"/>
</dbReference>
<dbReference type="OrthoDB" id="2895439at2"/>